<proteinExistence type="predicted"/>
<keyword evidence="2" id="KW-0812">Transmembrane</keyword>
<feature type="transmembrane region" description="Helical" evidence="2">
    <location>
        <begin position="211"/>
        <end position="233"/>
    </location>
</feature>
<dbReference type="EMBL" id="JBBJCI010000423">
    <property type="protein sequence ID" value="KAK7230820.1"/>
    <property type="molecule type" value="Genomic_DNA"/>
</dbReference>
<evidence type="ECO:0000313" key="4">
    <source>
        <dbReference type="Proteomes" id="UP001363151"/>
    </source>
</evidence>
<feature type="transmembrane region" description="Helical" evidence="2">
    <location>
        <begin position="113"/>
        <end position="132"/>
    </location>
</feature>
<reference evidence="3 4" key="1">
    <citation type="submission" date="2024-03" db="EMBL/GenBank/DDBJ databases">
        <title>Aureococcus anophagefferens CCMP1851 and Kratosvirus quantuckense: Draft genome of a second virus-susceptible host strain in the model system.</title>
        <authorList>
            <person name="Chase E."/>
            <person name="Truchon A.R."/>
            <person name="Schepens W."/>
            <person name="Wilhelm S.W."/>
        </authorList>
    </citation>
    <scope>NUCLEOTIDE SEQUENCE [LARGE SCALE GENOMIC DNA]</scope>
    <source>
        <strain evidence="3 4">CCMP1851</strain>
    </source>
</reference>
<accession>A0ABR1FHD7</accession>
<dbReference type="Proteomes" id="UP001363151">
    <property type="component" value="Unassembled WGS sequence"/>
</dbReference>
<feature type="region of interest" description="Disordered" evidence="1">
    <location>
        <begin position="1"/>
        <end position="30"/>
    </location>
</feature>
<organism evidence="3 4">
    <name type="scientific">Aureococcus anophagefferens</name>
    <name type="common">Harmful bloom alga</name>
    <dbReference type="NCBI Taxonomy" id="44056"/>
    <lineage>
        <taxon>Eukaryota</taxon>
        <taxon>Sar</taxon>
        <taxon>Stramenopiles</taxon>
        <taxon>Ochrophyta</taxon>
        <taxon>Pelagophyceae</taxon>
        <taxon>Pelagomonadales</taxon>
        <taxon>Pelagomonadaceae</taxon>
        <taxon>Aureococcus</taxon>
    </lineage>
</organism>
<evidence type="ECO:0000256" key="2">
    <source>
        <dbReference type="SAM" id="Phobius"/>
    </source>
</evidence>
<keyword evidence="2" id="KW-0472">Membrane</keyword>
<gene>
    <name evidence="3" type="ORF">SO694_00075148</name>
</gene>
<name>A0ABR1FHD7_AURAN</name>
<keyword evidence="4" id="KW-1185">Reference proteome</keyword>
<keyword evidence="2" id="KW-1133">Transmembrane helix</keyword>
<feature type="transmembrane region" description="Helical" evidence="2">
    <location>
        <begin position="74"/>
        <end position="98"/>
    </location>
</feature>
<evidence type="ECO:0000256" key="1">
    <source>
        <dbReference type="SAM" id="MobiDB-lite"/>
    </source>
</evidence>
<feature type="transmembrane region" description="Helical" evidence="2">
    <location>
        <begin position="183"/>
        <end position="204"/>
    </location>
</feature>
<evidence type="ECO:0000313" key="3">
    <source>
        <dbReference type="EMBL" id="KAK7230820.1"/>
    </source>
</evidence>
<feature type="transmembrane region" description="Helical" evidence="2">
    <location>
        <begin position="144"/>
        <end position="163"/>
    </location>
</feature>
<protein>
    <submittedName>
        <fullName evidence="3">Uncharacterized protein</fullName>
    </submittedName>
</protein>
<comment type="caution">
    <text evidence="3">The sequence shown here is derived from an EMBL/GenBank/DDBJ whole genome shotgun (WGS) entry which is preliminary data.</text>
</comment>
<feature type="transmembrane region" description="Helical" evidence="2">
    <location>
        <begin position="245"/>
        <end position="266"/>
    </location>
</feature>
<sequence length="290" mass="31224">MAARRTELNPRPSTETPLLEDARSAFTDNSASDEREDELCSFSCGALCRCFGLCWVADAEKHDAMEANKMIGRLGVWLAANTFLFACQRVAVACGLPYDGHKGWKNARWSLTAPNHLCLYASGAAVFAHALTPRRAGRLFGKPANCAAFLGVALGVGVLFSIVSDISSLRTSISEDGSYDASFVALLVILGAIVLAAFAFQIWLARRHGGVVPYLAPRIALVVLYVAYSWVLVANGDSWEFHHYWLAWIASLFCPFDHPASVFCLAATTGIFGQGVAAYGAAEIFTKGSS</sequence>